<name>B1XW43_LEPCP</name>
<evidence type="ECO:0000313" key="2">
    <source>
        <dbReference type="Proteomes" id="UP000001693"/>
    </source>
</evidence>
<dbReference type="EMBL" id="CP001013">
    <property type="protein sequence ID" value="ACB32570.1"/>
    <property type="molecule type" value="Genomic_DNA"/>
</dbReference>
<keyword evidence="1" id="KW-0808">Transferase</keyword>
<protein>
    <submittedName>
        <fullName evidence="1">Acetyltransferase</fullName>
    </submittedName>
</protein>
<dbReference type="Gene3D" id="2.160.10.10">
    <property type="entry name" value="Hexapeptide repeat proteins"/>
    <property type="match status" value="1"/>
</dbReference>
<dbReference type="InterPro" id="IPR011004">
    <property type="entry name" value="Trimer_LpxA-like_sf"/>
</dbReference>
<dbReference type="GO" id="GO:0016740">
    <property type="term" value="F:transferase activity"/>
    <property type="evidence" value="ECO:0007669"/>
    <property type="project" value="UniProtKB-KW"/>
</dbReference>
<sequence length="228" mass="25413">MVMIRAHLNRWRRRLLHALQFRTVFGERSQGRWLPNTRISPSTCIEFEDRLTLGDHVYIGHFNLIEASGGVVIEEGVQITNHVSIVTHSSHRSQRLLGQAFVTWPKGVPPPMAPEAPPELDWISGKPIERQRAAPKQPPGWVAGPVHIGAYSFIGPHSLIEANSRLGRGCIVCAGSQVRGEFTEFSILEGAPARVIGDARRADQRLLRQHPELHDLYAAWAGEPGRAR</sequence>
<dbReference type="Pfam" id="PF00132">
    <property type="entry name" value="Hexapep"/>
    <property type="match status" value="1"/>
</dbReference>
<dbReference type="PANTHER" id="PTHR23416">
    <property type="entry name" value="SIALIC ACID SYNTHASE-RELATED"/>
    <property type="match status" value="1"/>
</dbReference>
<dbReference type="SUPFAM" id="SSF51161">
    <property type="entry name" value="Trimeric LpxA-like enzymes"/>
    <property type="match status" value="1"/>
</dbReference>
<proteinExistence type="predicted"/>
<keyword evidence="2" id="KW-1185">Reference proteome</keyword>
<dbReference type="eggNOG" id="COG0110">
    <property type="taxonomic scope" value="Bacteria"/>
</dbReference>
<reference evidence="1 2" key="1">
    <citation type="submission" date="2008-03" db="EMBL/GenBank/DDBJ databases">
        <title>Complete sequence of Leptothrix cholodnii SP-6.</title>
        <authorList>
            <consortium name="US DOE Joint Genome Institute"/>
            <person name="Copeland A."/>
            <person name="Lucas S."/>
            <person name="Lapidus A."/>
            <person name="Glavina del Rio T."/>
            <person name="Dalin E."/>
            <person name="Tice H."/>
            <person name="Bruce D."/>
            <person name="Goodwin L."/>
            <person name="Pitluck S."/>
            <person name="Chertkov O."/>
            <person name="Brettin T."/>
            <person name="Detter J.C."/>
            <person name="Han C."/>
            <person name="Kuske C.R."/>
            <person name="Schmutz J."/>
            <person name="Larimer F."/>
            <person name="Land M."/>
            <person name="Hauser L."/>
            <person name="Kyrpides N."/>
            <person name="Lykidis A."/>
            <person name="Emerson D."/>
            <person name="Richardson P."/>
        </authorList>
    </citation>
    <scope>NUCLEOTIDE SEQUENCE [LARGE SCALE GENOMIC DNA]</scope>
    <source>
        <strain evidence="2">ATCC 51168 / LMG 8142 / SP-6</strain>
    </source>
</reference>
<dbReference type="HOGENOM" id="CLU_1438746_0_0_4"/>
<dbReference type="Proteomes" id="UP000001693">
    <property type="component" value="Chromosome"/>
</dbReference>
<dbReference type="InterPro" id="IPR051159">
    <property type="entry name" value="Hexapeptide_acetyltransf"/>
</dbReference>
<dbReference type="CDD" id="cd04647">
    <property type="entry name" value="LbH_MAT_like"/>
    <property type="match status" value="1"/>
</dbReference>
<gene>
    <name evidence="1" type="ordered locus">Lcho_0295</name>
</gene>
<dbReference type="KEGG" id="lch:Lcho_0295"/>
<accession>B1XW43</accession>
<evidence type="ECO:0000313" key="1">
    <source>
        <dbReference type="EMBL" id="ACB32570.1"/>
    </source>
</evidence>
<dbReference type="AlphaFoldDB" id="B1XW43"/>
<dbReference type="InterPro" id="IPR001451">
    <property type="entry name" value="Hexapep"/>
</dbReference>
<dbReference type="STRING" id="395495.Lcho_0295"/>
<organism evidence="1 2">
    <name type="scientific">Leptothrix cholodnii (strain ATCC 51168 / LMG 8142 / SP-6)</name>
    <name type="common">Leptothrix discophora (strain SP-6)</name>
    <dbReference type="NCBI Taxonomy" id="395495"/>
    <lineage>
        <taxon>Bacteria</taxon>
        <taxon>Pseudomonadati</taxon>
        <taxon>Pseudomonadota</taxon>
        <taxon>Betaproteobacteria</taxon>
        <taxon>Burkholderiales</taxon>
        <taxon>Sphaerotilaceae</taxon>
        <taxon>Leptothrix</taxon>
    </lineage>
</organism>